<dbReference type="Gene3D" id="3.40.50.720">
    <property type="entry name" value="NAD(P)-binding Rossmann-like Domain"/>
    <property type="match status" value="1"/>
</dbReference>
<dbReference type="PROSITE" id="PS00606">
    <property type="entry name" value="KS3_1"/>
    <property type="match status" value="1"/>
</dbReference>
<dbReference type="GO" id="GO:0004312">
    <property type="term" value="F:fatty acid synthase activity"/>
    <property type="evidence" value="ECO:0007669"/>
    <property type="project" value="TreeGrafter"/>
</dbReference>
<dbReference type="SMART" id="SM00825">
    <property type="entry name" value="PKS_KS"/>
    <property type="match status" value="1"/>
</dbReference>
<dbReference type="Pfam" id="PF16197">
    <property type="entry name" value="KAsynt_C_assoc"/>
    <property type="match status" value="1"/>
</dbReference>
<protein>
    <submittedName>
        <fullName evidence="6">SDR family NAD(P)-dependent oxidoreductase</fullName>
    </submittedName>
</protein>
<dbReference type="PROSITE" id="PS00012">
    <property type="entry name" value="PHOSPHOPANTETHEINE"/>
    <property type="match status" value="1"/>
</dbReference>
<dbReference type="SUPFAM" id="SSF51735">
    <property type="entry name" value="NAD(P)-binding Rossmann-fold domains"/>
    <property type="match status" value="2"/>
</dbReference>
<dbReference type="SUPFAM" id="SSF53901">
    <property type="entry name" value="Thiolase-like"/>
    <property type="match status" value="1"/>
</dbReference>
<dbReference type="Gene3D" id="1.10.1240.100">
    <property type="match status" value="1"/>
</dbReference>
<evidence type="ECO:0000256" key="3">
    <source>
        <dbReference type="ARBA" id="ARBA00022679"/>
    </source>
</evidence>
<dbReference type="PROSITE" id="PS50075">
    <property type="entry name" value="CARRIER"/>
    <property type="match status" value="1"/>
</dbReference>
<dbReference type="InterPro" id="IPR006162">
    <property type="entry name" value="Ppantetheine_attach_site"/>
</dbReference>
<dbReference type="Gene3D" id="1.10.1200.10">
    <property type="entry name" value="ACP-like"/>
    <property type="match status" value="1"/>
</dbReference>
<dbReference type="InterPro" id="IPR018201">
    <property type="entry name" value="Ketoacyl_synth_AS"/>
</dbReference>
<dbReference type="Pfam" id="PF00109">
    <property type="entry name" value="ketoacyl-synt"/>
    <property type="match status" value="1"/>
</dbReference>
<sequence length="1214" mass="127916">MDIAIIGLAVDVPGAGDPQALWDLVTAGGSTSRPFPAQRRQDVDEFVRYRDRASLGQEPDAGAPEYHRAGYLDRIDLLDHEFFGMTPAQAAVADPHQRLVLRTTYRALEDAGYVGPRVRGSRTGVFVGFAANPGQDYAHYWSTVDPSLNQLGITGSIPTMLANRISFLLDLQGPSMVVDSACSASLVAVHLARTALLADDCDQAVVAGARIMLLPVQRASTRIGIESSDGETRTFDASADGTGMGEGSGALVLKRLDRALADRDQVLAVIKGSGVNHDGASQSMTGPDAASQARLLTSTWQRSGVDPRTLGYVEVHGTATRVGDPVEVDGLTRAFRTVTDERGFCAVGTVKTTIGHLFEGSGVLGMIKAVQGLRNRQIAPLSYLREPNPAIAFEDSPVRLPTELEPWPLRDGVRRGAVSAFGLGGTNAHVVLEEWVGDAEVPAGPGGTGYLFTVSARTDRSLRLVLRALHERLARGDLDGRTADVCYTSNVSRSHHGRRAGFVVRDVGELRAALAAALAGEPAPGPAVPGEREVRLDRLRAAWVEGADVDLLDQFEDHPGPGPRTVSLVPYVFDETRAWVTFPSDWHARGLGDAGAAAQSGAYAVEFVPTDADAVDADGAVPPSASVVALVDADAAHGAGARLAAALPGVHLLELSGTDADAADRMAAVVDQVVAGDHTHLVFALGFEPARAADVAELDHRVEKNLVGLFLLAKALMERTSRLSLVVLTRRALAVHPGRGDAVAENAALAGLAKTLGQEYPALNVRMVDVDDATAGHVLGRELCRGVAGVVALREGVVYAEQFSEVAELAPPDGADALEPVQGRPGGAYLITGGTGGLGLAIARRLAVQAPGAHLYLTGRSAPPPPEDWEHLAYSPSARSGDPVAERARALLELVELGADVRVESGDAGDAGHLTDLVGRIRAEHGRLDGVVHAAGVPGENLIMFRAVADFRRVIRPKMRGAFLLHELTRDDPPDFVVHMSSAAAVFPSMGQGDYAAANYYLDTLAMSAPEGAGRVLAIDWVAWRDTGMAVATGANEDGVFRALRTPEALDLLFDGLRSDRRRFLAGRIDYSNELTAILPTHRMALSPGIATRIDEAVAASADRMEQIAARARAAIDAVEVDLVGRPGGGYSDVELSVARCLAYATGSRTVPVDADLRDLGIDSLAVVTVTSNLSSALGVDLDPVDLLGAASVEEIAAVVESRRFEFADQGLLG</sequence>
<dbReference type="SMART" id="SM00823">
    <property type="entry name" value="PKS_PP"/>
    <property type="match status" value="1"/>
</dbReference>
<dbReference type="InterPro" id="IPR036291">
    <property type="entry name" value="NAD(P)-bd_dom_sf"/>
</dbReference>
<accession>A0A4P7SPT1</accession>
<feature type="domain" description="Ketosynthase family 3 (KS3)" evidence="5">
    <location>
        <begin position="1"/>
        <end position="434"/>
    </location>
</feature>
<keyword evidence="3" id="KW-0808">Transferase</keyword>
<organism evidence="6 7">
    <name type="scientific">Cellulomonas shaoxiangyii</name>
    <dbReference type="NCBI Taxonomy" id="2566013"/>
    <lineage>
        <taxon>Bacteria</taxon>
        <taxon>Bacillati</taxon>
        <taxon>Actinomycetota</taxon>
        <taxon>Actinomycetes</taxon>
        <taxon>Micrococcales</taxon>
        <taxon>Cellulomonadaceae</taxon>
        <taxon>Cellulomonas</taxon>
    </lineage>
</organism>
<dbReference type="KEGG" id="celz:E5225_17040"/>
<dbReference type="CDD" id="cd08953">
    <property type="entry name" value="KR_2_SDR_x"/>
    <property type="match status" value="1"/>
</dbReference>
<dbReference type="InterPro" id="IPR020806">
    <property type="entry name" value="PKS_PP-bd"/>
</dbReference>
<dbReference type="GO" id="GO:0004315">
    <property type="term" value="F:3-oxoacyl-[acyl-carrier-protein] synthase activity"/>
    <property type="evidence" value="ECO:0007669"/>
    <property type="project" value="InterPro"/>
</dbReference>
<evidence type="ECO:0000259" key="5">
    <source>
        <dbReference type="PROSITE" id="PS52004"/>
    </source>
</evidence>
<dbReference type="GO" id="GO:0006633">
    <property type="term" value="P:fatty acid biosynthetic process"/>
    <property type="evidence" value="ECO:0007669"/>
    <property type="project" value="InterPro"/>
</dbReference>
<evidence type="ECO:0000313" key="7">
    <source>
        <dbReference type="Proteomes" id="UP000296469"/>
    </source>
</evidence>
<dbReference type="Pfam" id="PF08659">
    <property type="entry name" value="KR"/>
    <property type="match status" value="1"/>
</dbReference>
<evidence type="ECO:0000256" key="1">
    <source>
        <dbReference type="ARBA" id="ARBA00022450"/>
    </source>
</evidence>
<dbReference type="InterPro" id="IPR014030">
    <property type="entry name" value="Ketoacyl_synth_N"/>
</dbReference>
<dbReference type="InterPro" id="IPR036736">
    <property type="entry name" value="ACP-like_sf"/>
</dbReference>
<dbReference type="RefSeq" id="WP_135972144.1">
    <property type="nucleotide sequence ID" value="NZ_CP039291.1"/>
</dbReference>
<dbReference type="EMBL" id="CP039291">
    <property type="protein sequence ID" value="QCB95014.1"/>
    <property type="molecule type" value="Genomic_DNA"/>
</dbReference>
<dbReference type="InterPro" id="IPR016039">
    <property type="entry name" value="Thiolase-like"/>
</dbReference>
<dbReference type="InterPro" id="IPR050091">
    <property type="entry name" value="PKS_NRPS_Biosynth_Enz"/>
</dbReference>
<dbReference type="PANTHER" id="PTHR43775">
    <property type="entry name" value="FATTY ACID SYNTHASE"/>
    <property type="match status" value="1"/>
</dbReference>
<dbReference type="Proteomes" id="UP000296469">
    <property type="component" value="Chromosome"/>
</dbReference>
<dbReference type="SUPFAM" id="SSF47336">
    <property type="entry name" value="ACP-like"/>
    <property type="match status" value="1"/>
</dbReference>
<dbReference type="Pfam" id="PF02801">
    <property type="entry name" value="Ketoacyl-synt_C"/>
    <property type="match status" value="1"/>
</dbReference>
<dbReference type="InterPro" id="IPR057326">
    <property type="entry name" value="KR_dom"/>
</dbReference>
<dbReference type="GO" id="GO:0031177">
    <property type="term" value="F:phosphopantetheine binding"/>
    <property type="evidence" value="ECO:0007669"/>
    <property type="project" value="InterPro"/>
</dbReference>
<dbReference type="Gene3D" id="3.40.47.10">
    <property type="match status" value="1"/>
</dbReference>
<dbReference type="CDD" id="cd00833">
    <property type="entry name" value="PKS"/>
    <property type="match status" value="1"/>
</dbReference>
<keyword evidence="1" id="KW-0596">Phosphopantetheine</keyword>
<dbReference type="Pfam" id="PF00550">
    <property type="entry name" value="PP-binding"/>
    <property type="match status" value="1"/>
</dbReference>
<name>A0A4P7SPT1_9CELL</name>
<reference evidence="6 7" key="1">
    <citation type="submission" date="2019-04" db="EMBL/GenBank/DDBJ databases">
        <title>Isolation and identification of Cellulomonas shaoxiangyii sp. Nov. isolated from feces of the Tibetan antelopes (Pantholops hodgsonii) in the Qinghai-Tibet plateau of China.</title>
        <authorList>
            <person name="Tian Z."/>
        </authorList>
    </citation>
    <scope>NUCLEOTIDE SEQUENCE [LARGE SCALE GENOMIC DNA]</scope>
    <source>
        <strain evidence="6 7">Z28</strain>
    </source>
</reference>
<gene>
    <name evidence="6" type="ORF">E5225_17040</name>
</gene>
<dbReference type="SMART" id="SM00822">
    <property type="entry name" value="PKS_KR"/>
    <property type="match status" value="1"/>
</dbReference>
<dbReference type="InterPro" id="IPR009081">
    <property type="entry name" value="PP-bd_ACP"/>
</dbReference>
<evidence type="ECO:0000259" key="4">
    <source>
        <dbReference type="PROSITE" id="PS50075"/>
    </source>
</evidence>
<dbReference type="InterPro" id="IPR020841">
    <property type="entry name" value="PKS_Beta-ketoAc_synthase_dom"/>
</dbReference>
<dbReference type="InterPro" id="IPR013968">
    <property type="entry name" value="PKS_KR"/>
</dbReference>
<keyword evidence="7" id="KW-1185">Reference proteome</keyword>
<dbReference type="PROSITE" id="PS52004">
    <property type="entry name" value="KS3_2"/>
    <property type="match status" value="1"/>
</dbReference>
<evidence type="ECO:0000256" key="2">
    <source>
        <dbReference type="ARBA" id="ARBA00022553"/>
    </source>
</evidence>
<proteinExistence type="predicted"/>
<dbReference type="InterPro" id="IPR014031">
    <property type="entry name" value="Ketoacyl_synth_C"/>
</dbReference>
<evidence type="ECO:0000313" key="6">
    <source>
        <dbReference type="EMBL" id="QCB95014.1"/>
    </source>
</evidence>
<dbReference type="InterPro" id="IPR032821">
    <property type="entry name" value="PKS_assoc"/>
</dbReference>
<dbReference type="OrthoDB" id="9778690at2"/>
<dbReference type="PANTHER" id="PTHR43775:SF37">
    <property type="entry name" value="SI:DKEY-61P9.11"/>
    <property type="match status" value="1"/>
</dbReference>
<keyword evidence="2" id="KW-0597">Phosphoprotein</keyword>
<feature type="domain" description="Carrier" evidence="4">
    <location>
        <begin position="1129"/>
        <end position="1204"/>
    </location>
</feature>
<dbReference type="AlphaFoldDB" id="A0A4P7SPT1"/>